<reference evidence="2" key="1">
    <citation type="journal article" date="2008" name="Nat. Genet.">
        <title>The Pristionchus pacificus genome provides a unique perspective on nematode lifestyle and parasitism.</title>
        <authorList>
            <person name="Dieterich C."/>
            <person name="Clifton S.W."/>
            <person name="Schuster L.N."/>
            <person name="Chinwalla A."/>
            <person name="Delehaunty K."/>
            <person name="Dinkelacker I."/>
            <person name="Fulton L."/>
            <person name="Fulton R."/>
            <person name="Godfrey J."/>
            <person name="Minx P."/>
            <person name="Mitreva M."/>
            <person name="Roeseler W."/>
            <person name="Tian H."/>
            <person name="Witte H."/>
            <person name="Yang S.P."/>
            <person name="Wilson R.K."/>
            <person name="Sommer R.J."/>
        </authorList>
    </citation>
    <scope>NUCLEOTIDE SEQUENCE [LARGE SCALE GENOMIC DNA]</scope>
    <source>
        <strain evidence="2">PS312</strain>
    </source>
</reference>
<sequence length="284" mass="33042">MDGTTSDALPNTLRLLSISSSAENRMNLNDLPTDVIRNIMRMVETETMEGMRLISHRWNDTLPENLKKRQLNSTLPRLISFDWTVFPQRNAELHIQLQQKDVTFFGVDWPFSREKVQRPSRDVVRLFRCARKIEGRVARLLSRCSRIEYLTLKMDIVNGNALKIVRDAMKHLQVDDLTMSGLQRMDKESANMILEIVRNNKNTLKWLTLEAEGCSLIEENFYIVKPILAEASTLIPRVSFVVRDPNPRYDLADWTRILGNLEMRNSEMEFFDGHTFFDGYNCAI</sequence>
<reference evidence="1" key="2">
    <citation type="submission" date="2022-06" db="UniProtKB">
        <authorList>
            <consortium name="EnsemblMetazoa"/>
        </authorList>
    </citation>
    <scope>IDENTIFICATION</scope>
    <source>
        <strain evidence="1">PS312</strain>
    </source>
</reference>
<evidence type="ECO:0000313" key="1">
    <source>
        <dbReference type="EnsemblMetazoa" id="PPA35112.1"/>
    </source>
</evidence>
<evidence type="ECO:0000313" key="2">
    <source>
        <dbReference type="Proteomes" id="UP000005239"/>
    </source>
</evidence>
<proteinExistence type="predicted"/>
<dbReference type="InterPro" id="IPR001810">
    <property type="entry name" value="F-box_dom"/>
</dbReference>
<organism evidence="1 2">
    <name type="scientific">Pristionchus pacificus</name>
    <name type="common">Parasitic nematode worm</name>
    <dbReference type="NCBI Taxonomy" id="54126"/>
    <lineage>
        <taxon>Eukaryota</taxon>
        <taxon>Metazoa</taxon>
        <taxon>Ecdysozoa</taxon>
        <taxon>Nematoda</taxon>
        <taxon>Chromadorea</taxon>
        <taxon>Rhabditida</taxon>
        <taxon>Rhabditina</taxon>
        <taxon>Diplogasteromorpha</taxon>
        <taxon>Diplogasteroidea</taxon>
        <taxon>Neodiplogasteridae</taxon>
        <taxon>Pristionchus</taxon>
    </lineage>
</organism>
<keyword evidence="2" id="KW-1185">Reference proteome</keyword>
<dbReference type="PROSITE" id="PS50181">
    <property type="entry name" value="FBOX"/>
    <property type="match status" value="1"/>
</dbReference>
<name>A0A2A6B5S2_PRIPA</name>
<accession>A0A8R1ULB5</accession>
<protein>
    <submittedName>
        <fullName evidence="1">F-box domain-containing protein</fullName>
    </submittedName>
</protein>
<dbReference type="Proteomes" id="UP000005239">
    <property type="component" value="Unassembled WGS sequence"/>
</dbReference>
<dbReference type="AlphaFoldDB" id="A0A2A6B5S2"/>
<accession>A0A2A6B5S2</accession>
<dbReference type="EnsemblMetazoa" id="PPA35112.1">
    <property type="protein sequence ID" value="PPA35112.1"/>
    <property type="gene ID" value="WBGene00273481"/>
</dbReference>
<gene>
    <name evidence="1" type="primary">WBGene00273481</name>
</gene>